<name>A0AA39P3Y6_9AGAR</name>
<evidence type="ECO:0000313" key="2">
    <source>
        <dbReference type="Proteomes" id="UP001175227"/>
    </source>
</evidence>
<keyword evidence="2" id="KW-1185">Reference proteome</keyword>
<dbReference type="EMBL" id="JAUEPR010000018">
    <property type="protein sequence ID" value="KAK0477145.1"/>
    <property type="molecule type" value="Genomic_DNA"/>
</dbReference>
<reference evidence="1" key="1">
    <citation type="submission" date="2023-06" db="EMBL/GenBank/DDBJ databases">
        <authorList>
            <consortium name="Lawrence Berkeley National Laboratory"/>
            <person name="Ahrendt S."/>
            <person name="Sahu N."/>
            <person name="Indic B."/>
            <person name="Wong-Bajracharya J."/>
            <person name="Merenyi Z."/>
            <person name="Ke H.-M."/>
            <person name="Monk M."/>
            <person name="Kocsube S."/>
            <person name="Drula E."/>
            <person name="Lipzen A."/>
            <person name="Balint B."/>
            <person name="Henrissat B."/>
            <person name="Andreopoulos B."/>
            <person name="Martin F.M."/>
            <person name="Harder C.B."/>
            <person name="Rigling D."/>
            <person name="Ford K.L."/>
            <person name="Foster G.D."/>
            <person name="Pangilinan J."/>
            <person name="Papanicolaou A."/>
            <person name="Barry K."/>
            <person name="LaButti K."/>
            <person name="Viragh M."/>
            <person name="Koriabine M."/>
            <person name="Yan M."/>
            <person name="Riley R."/>
            <person name="Champramary S."/>
            <person name="Plett K.L."/>
            <person name="Tsai I.J."/>
            <person name="Slot J."/>
            <person name="Sipos G."/>
            <person name="Plett J."/>
            <person name="Nagy L.G."/>
            <person name="Grigoriev I.V."/>
        </authorList>
    </citation>
    <scope>NUCLEOTIDE SEQUENCE</scope>
    <source>
        <strain evidence="1">ICMP 16352</strain>
    </source>
</reference>
<organism evidence="1 2">
    <name type="scientific">Armillaria novae-zelandiae</name>
    <dbReference type="NCBI Taxonomy" id="153914"/>
    <lineage>
        <taxon>Eukaryota</taxon>
        <taxon>Fungi</taxon>
        <taxon>Dikarya</taxon>
        <taxon>Basidiomycota</taxon>
        <taxon>Agaricomycotina</taxon>
        <taxon>Agaricomycetes</taxon>
        <taxon>Agaricomycetidae</taxon>
        <taxon>Agaricales</taxon>
        <taxon>Marasmiineae</taxon>
        <taxon>Physalacriaceae</taxon>
        <taxon>Armillaria</taxon>
    </lineage>
</organism>
<protein>
    <submittedName>
        <fullName evidence="1">Uncharacterized protein</fullName>
    </submittedName>
</protein>
<accession>A0AA39P3Y6</accession>
<proteinExistence type="predicted"/>
<sequence length="179" mass="19888">MSFARSVKSKITALTSLPPSLRMSTNGKSSAKRAKDGECMSPIGISIGIGLQELRTQTYSPSDSVHTDDVLIRALAFRVNKFVFRLRSRRILPVPLPFENRDGIFDRVIGTITTPYVTVSRLRVAEQAARIQVTLATAAKAKGKERVIYRPLEMPEISVEHRIATTGWQRYLSDVQSGV</sequence>
<gene>
    <name evidence="1" type="ORF">IW261DRAFT_1421346</name>
</gene>
<dbReference type="AlphaFoldDB" id="A0AA39P3Y6"/>
<comment type="caution">
    <text evidence="1">The sequence shown here is derived from an EMBL/GenBank/DDBJ whole genome shotgun (WGS) entry which is preliminary data.</text>
</comment>
<evidence type="ECO:0000313" key="1">
    <source>
        <dbReference type="EMBL" id="KAK0477145.1"/>
    </source>
</evidence>
<dbReference type="Proteomes" id="UP001175227">
    <property type="component" value="Unassembled WGS sequence"/>
</dbReference>